<evidence type="ECO:0000256" key="2">
    <source>
        <dbReference type="SAM" id="Phobius"/>
    </source>
</evidence>
<sequence>MTERDDIVRRLQALEPLIRKLCGICGVPGVSLGVVLSGDVIFRLNLGYRNLETSAATDSDTVYPIGTIAKTFTASAIGILVSEGKLSWNTLIRDILPEFRSRDLTISQNLTVLDLLCHRGGLARSNQWWQGAGGELLQEKRQTIPFYSTLEPVGTFRSDWAYSNWGYAILGEVIERASGLRYGDFLSKRIFQPLELDCTTTAEPVAANKHNVAKPYAALDDATLHPLPQPPVHGNAIMVPAMGISSSLNDLCKYAIALLHAQRTECRGGNTSHLVLQNAKTHLAGHIFTAQGTMEKSYACGFYRSQLPSTVMGMGWNSIYVKKMPTIIPRGHCGPLIAHGGSLPGYHSAIALLPELEAGVVVCTNSIGLGDASGWISMALVEALIDSPNPTDFTQYATEAAIGHVNSVPALQDKLRKAKRSSMFVPPRPLSQYTGRYRDADRDWVIDIRHRDAGHLEVLFQGLESQVWPLTYYEDDTFLWLTERNEQARRGRMTTYPQGDVFKLIFMGNGSLIDRVCWPQEPGLAKEKQCFTKEETAQ</sequence>
<dbReference type="AlphaFoldDB" id="A0A165FGQ9"/>
<comment type="similarity">
    <text evidence="1">Belongs to the peptidase S12 family.</text>
</comment>
<evidence type="ECO:0000259" key="4">
    <source>
        <dbReference type="Pfam" id="PF11954"/>
    </source>
</evidence>
<keyword evidence="2" id="KW-1133">Transmembrane helix</keyword>
<dbReference type="Gene3D" id="2.40.128.600">
    <property type="match status" value="1"/>
</dbReference>
<evidence type="ECO:0000259" key="3">
    <source>
        <dbReference type="Pfam" id="PF00144"/>
    </source>
</evidence>
<dbReference type="PANTHER" id="PTHR46825:SF14">
    <property type="entry name" value="BETA-LACTAMASE-RELATED DOMAIN-CONTAINING PROTEIN"/>
    <property type="match status" value="1"/>
</dbReference>
<organism evidence="5 6">
    <name type="scientific">Xylona heveae (strain CBS 132557 / TC161)</name>
    <dbReference type="NCBI Taxonomy" id="1328760"/>
    <lineage>
        <taxon>Eukaryota</taxon>
        <taxon>Fungi</taxon>
        <taxon>Dikarya</taxon>
        <taxon>Ascomycota</taxon>
        <taxon>Pezizomycotina</taxon>
        <taxon>Xylonomycetes</taxon>
        <taxon>Xylonales</taxon>
        <taxon>Xylonaceae</taxon>
        <taxon>Xylona</taxon>
    </lineage>
</organism>
<dbReference type="EMBL" id="KV407462">
    <property type="protein sequence ID" value="KZF20957.1"/>
    <property type="molecule type" value="Genomic_DNA"/>
</dbReference>
<evidence type="ECO:0000256" key="1">
    <source>
        <dbReference type="ARBA" id="ARBA00038215"/>
    </source>
</evidence>
<dbReference type="PANTHER" id="PTHR46825">
    <property type="entry name" value="D-ALANYL-D-ALANINE-CARBOXYPEPTIDASE/ENDOPEPTIDASE AMPH"/>
    <property type="match status" value="1"/>
</dbReference>
<dbReference type="Gene3D" id="3.40.710.10">
    <property type="entry name" value="DD-peptidase/beta-lactamase superfamily"/>
    <property type="match status" value="1"/>
</dbReference>
<dbReference type="InterPro" id="IPR001466">
    <property type="entry name" value="Beta-lactam-related"/>
</dbReference>
<gene>
    <name evidence="5" type="ORF">L228DRAFT_249798</name>
</gene>
<dbReference type="InParanoid" id="A0A165FGQ9"/>
<dbReference type="InterPro" id="IPR021860">
    <property type="entry name" value="Peptidase_S12_Pab87-rel_C"/>
</dbReference>
<dbReference type="OrthoDB" id="5946976at2759"/>
<accession>A0A165FGQ9</accession>
<protein>
    <submittedName>
        <fullName evidence="5">Putative D-aminoacylase</fullName>
    </submittedName>
</protein>
<dbReference type="Pfam" id="PF11954">
    <property type="entry name" value="DUF3471"/>
    <property type="match status" value="1"/>
</dbReference>
<dbReference type="InterPro" id="IPR012338">
    <property type="entry name" value="Beta-lactam/transpept-like"/>
</dbReference>
<dbReference type="STRING" id="1328760.A0A165FGQ9"/>
<feature type="transmembrane region" description="Helical" evidence="2">
    <location>
        <begin position="21"/>
        <end position="42"/>
    </location>
</feature>
<name>A0A165FGQ9_XYLHT</name>
<feature type="domain" description="Peptidase S12 Pab87-related C-terminal" evidence="4">
    <location>
        <begin position="425"/>
        <end position="486"/>
    </location>
</feature>
<evidence type="ECO:0000313" key="6">
    <source>
        <dbReference type="Proteomes" id="UP000076632"/>
    </source>
</evidence>
<keyword evidence="2" id="KW-0472">Membrane</keyword>
<proteinExistence type="inferred from homology"/>
<dbReference type="OMA" id="EYVGTYW"/>
<reference evidence="5 6" key="1">
    <citation type="journal article" date="2016" name="Fungal Biol.">
        <title>The genome of Xylona heveae provides a window into fungal endophytism.</title>
        <authorList>
            <person name="Gazis R."/>
            <person name="Kuo A."/>
            <person name="Riley R."/>
            <person name="LaButti K."/>
            <person name="Lipzen A."/>
            <person name="Lin J."/>
            <person name="Amirebrahimi M."/>
            <person name="Hesse C.N."/>
            <person name="Spatafora J.W."/>
            <person name="Henrissat B."/>
            <person name="Hainaut M."/>
            <person name="Grigoriev I.V."/>
            <person name="Hibbett D.S."/>
        </authorList>
    </citation>
    <scope>NUCLEOTIDE SEQUENCE [LARGE SCALE GENOMIC DNA]</scope>
    <source>
        <strain evidence="5 6">TC161</strain>
    </source>
</reference>
<dbReference type="GeneID" id="28898303"/>
<feature type="domain" description="Beta-lactamase-related" evidence="3">
    <location>
        <begin position="18"/>
        <end position="368"/>
    </location>
</feature>
<dbReference type="Proteomes" id="UP000076632">
    <property type="component" value="Unassembled WGS sequence"/>
</dbReference>
<keyword evidence="2" id="KW-0812">Transmembrane</keyword>
<keyword evidence="6" id="KW-1185">Reference proteome</keyword>
<dbReference type="RefSeq" id="XP_018186512.1">
    <property type="nucleotide sequence ID" value="XM_018333166.1"/>
</dbReference>
<dbReference type="InterPro" id="IPR050491">
    <property type="entry name" value="AmpC-like"/>
</dbReference>
<dbReference type="Pfam" id="PF00144">
    <property type="entry name" value="Beta-lactamase"/>
    <property type="match status" value="1"/>
</dbReference>
<evidence type="ECO:0000313" key="5">
    <source>
        <dbReference type="EMBL" id="KZF20957.1"/>
    </source>
</evidence>
<dbReference type="SUPFAM" id="SSF56601">
    <property type="entry name" value="beta-lactamase/transpeptidase-like"/>
    <property type="match status" value="1"/>
</dbReference>